<dbReference type="InterPro" id="IPR055520">
    <property type="entry name" value="DUF7094"/>
</dbReference>
<protein>
    <submittedName>
        <fullName evidence="4">Uncharacterized protein</fullName>
    </submittedName>
</protein>
<evidence type="ECO:0000259" key="2">
    <source>
        <dbReference type="Pfam" id="PF23375"/>
    </source>
</evidence>
<evidence type="ECO:0000313" key="4">
    <source>
        <dbReference type="EMBL" id="MFC3477601.1"/>
    </source>
</evidence>
<reference evidence="4 5" key="1">
    <citation type="journal article" date="2019" name="Int. J. Syst. Evol. Microbiol.">
        <title>The Global Catalogue of Microorganisms (GCM) 10K type strain sequencing project: providing services to taxonomists for standard genome sequencing and annotation.</title>
        <authorList>
            <consortium name="The Broad Institute Genomics Platform"/>
            <consortium name="The Broad Institute Genome Sequencing Center for Infectious Disease"/>
            <person name="Wu L."/>
            <person name="Ma J."/>
        </authorList>
    </citation>
    <scope>NUCLEOTIDE SEQUENCE [LARGE SCALE GENOMIC DNA]</scope>
    <source>
        <strain evidence="4 5">CGMCC 1.12562</strain>
    </source>
</reference>
<evidence type="ECO:0000313" key="5">
    <source>
        <dbReference type="Proteomes" id="UP001595660"/>
    </source>
</evidence>
<dbReference type="Proteomes" id="UP001595660">
    <property type="component" value="Unassembled WGS sequence"/>
</dbReference>
<dbReference type="GeneID" id="69116468"/>
<organism evidence="4 5">
    <name type="scientific">Halobacterium litoreum</name>
    <dbReference type="NCBI Taxonomy" id="2039234"/>
    <lineage>
        <taxon>Archaea</taxon>
        <taxon>Methanobacteriati</taxon>
        <taxon>Methanobacteriota</taxon>
        <taxon>Stenosarchaea group</taxon>
        <taxon>Halobacteria</taxon>
        <taxon>Halobacteriales</taxon>
        <taxon>Halobacteriaceae</taxon>
        <taxon>Halobacterium</taxon>
    </lineage>
</organism>
<feature type="domain" description="DUF7096" evidence="3">
    <location>
        <begin position="1"/>
        <end position="205"/>
    </location>
</feature>
<name>A0ABD5NEN0_9EURY</name>
<dbReference type="RefSeq" id="WP_232571274.1">
    <property type="nucleotide sequence ID" value="NZ_CP089466.1"/>
</dbReference>
<evidence type="ECO:0000259" key="1">
    <source>
        <dbReference type="Pfam" id="PF23374"/>
    </source>
</evidence>
<dbReference type="Pfam" id="PF23374">
    <property type="entry name" value="Fn3_arc"/>
    <property type="match status" value="1"/>
</dbReference>
<dbReference type="AlphaFoldDB" id="A0ABD5NEN0"/>
<dbReference type="Pfam" id="PF23375">
    <property type="entry name" value="DUF7094"/>
    <property type="match status" value="1"/>
</dbReference>
<comment type="caution">
    <text evidence="4">The sequence shown here is derived from an EMBL/GenBank/DDBJ whole genome shotgun (WGS) entry which is preliminary data.</text>
</comment>
<dbReference type="Pfam" id="PF23379">
    <property type="entry name" value="DUF7096"/>
    <property type="match status" value="1"/>
</dbReference>
<accession>A0ABD5NEN0</accession>
<sequence length="400" mass="42839">MSRARPALAVLLLTVATVAVGLAAGGAVTAPVQPADDPVVGTSENTSRVLLLTRADAAQFDTATPTVTNALEAGHANLDTSFQRHRIEARLDAADTPEARGEILENATDDVARRVAQLREQERDARAEFANGQLTARQYLVTLGTLHAEAETLETYLGRPSSEGTLYTYARPGGGTRSRISRLRAQLATLQGPVREQLAGVVVGDRPATRVHVSVGNGVMLSTLRGSQYVRESFRPDNLDEDVTSQVPPTRDIVTSHYPWVWNNSGGPSTTLLEGYAFQWSADHNQGRVVAFVDMTTEQVYVERQWKSLLQVDAPYEARSSADNTTLLVSRTYAGGPVQIRVENASGAPVDATVALNGTGVGRTGEDGQLWTLSPASEYPVSVTHDGTSLDVNVTARPAP</sequence>
<feature type="domain" description="Fibronectin-III type-like" evidence="1">
    <location>
        <begin position="318"/>
        <end position="390"/>
    </location>
</feature>
<dbReference type="EMBL" id="JBHRWN010000002">
    <property type="protein sequence ID" value="MFC3477601.1"/>
    <property type="molecule type" value="Genomic_DNA"/>
</dbReference>
<gene>
    <name evidence="4" type="ORF">ACFOKC_07670</name>
</gene>
<dbReference type="InterPro" id="IPR055522">
    <property type="entry name" value="DUF7096"/>
</dbReference>
<feature type="domain" description="DUF7094" evidence="2">
    <location>
        <begin position="213"/>
        <end position="312"/>
    </location>
</feature>
<evidence type="ECO:0000259" key="3">
    <source>
        <dbReference type="Pfam" id="PF23379"/>
    </source>
</evidence>
<dbReference type="InterPro" id="IPR056397">
    <property type="entry name" value="Fn3_arc"/>
</dbReference>
<proteinExistence type="predicted"/>
<keyword evidence="5" id="KW-1185">Reference proteome</keyword>